<evidence type="ECO:0000313" key="4">
    <source>
        <dbReference type="Proteomes" id="UP001165121"/>
    </source>
</evidence>
<feature type="compositionally biased region" description="Polar residues" evidence="2">
    <location>
        <begin position="543"/>
        <end position="552"/>
    </location>
</feature>
<feature type="compositionally biased region" description="Basic residues" evidence="2">
    <location>
        <begin position="575"/>
        <end position="586"/>
    </location>
</feature>
<feature type="region of interest" description="Disordered" evidence="2">
    <location>
        <begin position="466"/>
        <end position="660"/>
    </location>
</feature>
<feature type="compositionally biased region" description="Low complexity" evidence="2">
    <location>
        <begin position="623"/>
        <end position="642"/>
    </location>
</feature>
<protein>
    <submittedName>
        <fullName evidence="3">Unnamed protein product</fullName>
    </submittedName>
</protein>
<proteinExistence type="predicted"/>
<dbReference type="AlphaFoldDB" id="A0A9W6XFG3"/>
<dbReference type="EMBL" id="BSXT01001008">
    <property type="protein sequence ID" value="GMF37418.1"/>
    <property type="molecule type" value="Genomic_DNA"/>
</dbReference>
<keyword evidence="4" id="KW-1185">Reference proteome</keyword>
<name>A0A9W6XFG3_9STRA</name>
<dbReference type="GO" id="GO:0005643">
    <property type="term" value="C:nuclear pore"/>
    <property type="evidence" value="ECO:0007669"/>
    <property type="project" value="TreeGrafter"/>
</dbReference>
<gene>
    <name evidence="3" type="ORF">Pfra01_001048700</name>
</gene>
<dbReference type="GO" id="GO:0006406">
    <property type="term" value="P:mRNA export from nucleus"/>
    <property type="evidence" value="ECO:0007669"/>
    <property type="project" value="TreeGrafter"/>
</dbReference>
<dbReference type="Proteomes" id="UP001165121">
    <property type="component" value="Unassembled WGS sequence"/>
</dbReference>
<comment type="caution">
    <text evidence="3">The sequence shown here is derived from an EMBL/GenBank/DDBJ whole genome shotgun (WGS) entry which is preliminary data.</text>
</comment>
<dbReference type="PANTHER" id="PTHR18898:SF2">
    <property type="entry name" value="NUCLEOPROTEIN TPR"/>
    <property type="match status" value="1"/>
</dbReference>
<evidence type="ECO:0000313" key="3">
    <source>
        <dbReference type="EMBL" id="GMF37418.1"/>
    </source>
</evidence>
<dbReference type="PANTHER" id="PTHR18898">
    <property type="entry name" value="NUCLEOPROTEIN TPR-RELATED"/>
    <property type="match status" value="1"/>
</dbReference>
<evidence type="ECO:0000256" key="1">
    <source>
        <dbReference type="SAM" id="Coils"/>
    </source>
</evidence>
<feature type="compositionally biased region" description="Low complexity" evidence="2">
    <location>
        <begin position="511"/>
        <end position="520"/>
    </location>
</feature>
<feature type="compositionally biased region" description="Low complexity" evidence="2">
    <location>
        <begin position="553"/>
        <end position="566"/>
    </location>
</feature>
<dbReference type="GO" id="GO:0017056">
    <property type="term" value="F:structural constituent of nuclear pore"/>
    <property type="evidence" value="ECO:0007669"/>
    <property type="project" value="TreeGrafter"/>
</dbReference>
<accession>A0A9W6XFG3</accession>
<reference evidence="3" key="1">
    <citation type="submission" date="2023-04" db="EMBL/GenBank/DDBJ databases">
        <title>Phytophthora fragariaefolia NBRC 109709.</title>
        <authorList>
            <person name="Ichikawa N."/>
            <person name="Sato H."/>
            <person name="Tonouchi N."/>
        </authorList>
    </citation>
    <scope>NUCLEOTIDE SEQUENCE</scope>
    <source>
        <strain evidence="3">NBRC 109709</strain>
    </source>
</reference>
<sequence>MARTGSLKWGVIEVECVRNAPSPFDYADRSASVEDSPGEDVAPGDCRVCALGARPPSVPPPLDIDLPSVDDPQAFVASILVDEHGLEHEAATLRAQFELAAAYNAGLAAHASVIHDRNRALLRWAREGSELGARTVNRLHEQVEALERENTRLEDEAGRLHNRAGRADSLETRCRVQERAATEHIHQLQDELDAARAENSRLSVRLKLATSPSTAPTVSSTVPPHFQDELARARADAASLQATLSAVNAELAAATSARDQTSTAAVSLSQERDAAVAELQAAQADLTQSRCVAEAAQRLNVPLEEDVRRVNALLTAHAGERQRDLARLRDLEASVSSASAARIAAEASAACAGTAELQSVGRAQRFRYVLLEYRRVAARRLERLAVREREQARRITDLDERLLAHSQREHAERPAAWRRLLREARLGRELARLVRDDLARRLDTMVAAGGGTLDLAGLQRRLETQLEPASRAAVPQGFDGSSRTTGVPSGVPTPPAVPTGPTQPVFPRPSTPATTGSTPTMQPFWACRERAPHTWPFGPRAATTPSGASGTPSRSRSSRLASAHSSDGGTPTPPRHAKRRWLRRHSPQPVSSSPSQSASPPLRHPSGHSSASADSAASDRDGSSSNSSSSSSSSSSARSSVGSRGGTGGAPFFSPAIPPYQDEWSGAVAAMSHAPPHSVHADWAA</sequence>
<organism evidence="3 4">
    <name type="scientific">Phytophthora fragariaefolia</name>
    <dbReference type="NCBI Taxonomy" id="1490495"/>
    <lineage>
        <taxon>Eukaryota</taxon>
        <taxon>Sar</taxon>
        <taxon>Stramenopiles</taxon>
        <taxon>Oomycota</taxon>
        <taxon>Peronosporomycetes</taxon>
        <taxon>Peronosporales</taxon>
        <taxon>Peronosporaceae</taxon>
        <taxon>Phytophthora</taxon>
    </lineage>
</organism>
<feature type="coiled-coil region" evidence="1">
    <location>
        <begin position="136"/>
        <end position="205"/>
    </location>
</feature>
<keyword evidence="1" id="KW-0175">Coiled coil</keyword>
<feature type="coiled-coil region" evidence="1">
    <location>
        <begin position="230"/>
        <end position="285"/>
    </location>
</feature>
<feature type="compositionally biased region" description="Low complexity" evidence="2">
    <location>
        <begin position="587"/>
        <end position="616"/>
    </location>
</feature>
<evidence type="ECO:0000256" key="2">
    <source>
        <dbReference type="SAM" id="MobiDB-lite"/>
    </source>
</evidence>